<gene>
    <name evidence="4" type="ORF">HNR19_002580</name>
</gene>
<dbReference type="Proteomes" id="UP000530424">
    <property type="component" value="Unassembled WGS sequence"/>
</dbReference>
<evidence type="ECO:0000256" key="1">
    <source>
        <dbReference type="SAM" id="Coils"/>
    </source>
</evidence>
<comment type="caution">
    <text evidence="4">The sequence shown here is derived from an EMBL/GenBank/DDBJ whole genome shotgun (WGS) entry which is preliminary data.</text>
</comment>
<evidence type="ECO:0000313" key="5">
    <source>
        <dbReference type="Proteomes" id="UP000530424"/>
    </source>
</evidence>
<dbReference type="AlphaFoldDB" id="A0A853C5D9"/>
<keyword evidence="1" id="KW-0175">Coiled coil</keyword>
<evidence type="ECO:0000313" key="4">
    <source>
        <dbReference type="EMBL" id="NYJ01882.1"/>
    </source>
</evidence>
<evidence type="ECO:0000256" key="3">
    <source>
        <dbReference type="SAM" id="Phobius"/>
    </source>
</evidence>
<proteinExistence type="predicted"/>
<sequence>MSSTAPQLRHRVASRLDQLTAQRARLAVVPRPRAVRAPKVPFITLVSAILLAGIIGLLLFNTSMQQASFRETALEAQARDLSARQQALQLEVQDLSDDTRIARLAQALGMVIPTTPAGVVDLATGEIDGDPEPATREGALPLYPPAPERPDALDPDPVVVDPRQTDRSGVPDRDQDRGALRLREGRRSARR</sequence>
<accession>A0A853C5D9</accession>
<keyword evidence="4" id="KW-0132">Cell division</keyword>
<keyword evidence="5" id="KW-1185">Reference proteome</keyword>
<protein>
    <submittedName>
        <fullName evidence="4">Cell division protein FtsL</fullName>
    </submittedName>
</protein>
<dbReference type="GO" id="GO:0051301">
    <property type="term" value="P:cell division"/>
    <property type="evidence" value="ECO:0007669"/>
    <property type="project" value="UniProtKB-KW"/>
</dbReference>
<feature type="region of interest" description="Disordered" evidence="2">
    <location>
        <begin position="124"/>
        <end position="191"/>
    </location>
</feature>
<evidence type="ECO:0000256" key="2">
    <source>
        <dbReference type="SAM" id="MobiDB-lite"/>
    </source>
</evidence>
<keyword evidence="4" id="KW-0131">Cell cycle</keyword>
<keyword evidence="3" id="KW-0472">Membrane</keyword>
<dbReference type="EMBL" id="JACCFP010000001">
    <property type="protein sequence ID" value="NYJ01882.1"/>
    <property type="molecule type" value="Genomic_DNA"/>
</dbReference>
<feature type="transmembrane region" description="Helical" evidence="3">
    <location>
        <begin position="40"/>
        <end position="60"/>
    </location>
</feature>
<reference evidence="4 5" key="1">
    <citation type="submission" date="2020-07" db="EMBL/GenBank/DDBJ databases">
        <title>Sequencing the genomes of 1000 actinobacteria strains.</title>
        <authorList>
            <person name="Klenk H.-P."/>
        </authorList>
    </citation>
    <scope>NUCLEOTIDE SEQUENCE [LARGE SCALE GENOMIC DNA]</scope>
    <source>
        <strain evidence="4 5">DSM 103833</strain>
    </source>
</reference>
<name>A0A853C5D9_9ACTN</name>
<feature type="compositionally biased region" description="Basic and acidic residues" evidence="2">
    <location>
        <begin position="163"/>
        <end position="191"/>
    </location>
</feature>
<dbReference type="RefSeq" id="WP_179668314.1">
    <property type="nucleotide sequence ID" value="NZ_JACCFP010000001.1"/>
</dbReference>
<organism evidence="4 5">
    <name type="scientific">Nocardioides thalensis</name>
    <dbReference type="NCBI Taxonomy" id="1914755"/>
    <lineage>
        <taxon>Bacteria</taxon>
        <taxon>Bacillati</taxon>
        <taxon>Actinomycetota</taxon>
        <taxon>Actinomycetes</taxon>
        <taxon>Propionibacteriales</taxon>
        <taxon>Nocardioidaceae</taxon>
        <taxon>Nocardioides</taxon>
    </lineage>
</organism>
<feature type="coiled-coil region" evidence="1">
    <location>
        <begin position="71"/>
        <end position="98"/>
    </location>
</feature>
<keyword evidence="3" id="KW-0812">Transmembrane</keyword>
<keyword evidence="3" id="KW-1133">Transmembrane helix</keyword>